<dbReference type="GO" id="GO:0046417">
    <property type="term" value="P:chorismate metabolic process"/>
    <property type="evidence" value="ECO:0007669"/>
    <property type="project" value="TreeGrafter"/>
</dbReference>
<keyword evidence="2 3" id="KW-0028">Amino-acid biosynthesis</keyword>
<feature type="binding site" evidence="2">
    <location>
        <position position="5"/>
    </location>
    <ligand>
        <name>prephenate</name>
        <dbReference type="ChEBI" id="CHEBI:29934"/>
    </ligand>
</feature>
<comment type="catalytic activity">
    <reaction evidence="3">
        <text>chorismate = prephenate</text>
        <dbReference type="Rhea" id="RHEA:13897"/>
        <dbReference type="ChEBI" id="CHEBI:29748"/>
        <dbReference type="ChEBI" id="CHEBI:29934"/>
        <dbReference type="EC" id="5.4.99.5"/>
    </reaction>
</comment>
<keyword evidence="2 3" id="KW-0057">Aromatic amino acid biosynthesis</keyword>
<keyword evidence="3" id="KW-0413">Isomerase</keyword>
<dbReference type="PROSITE" id="PS51167">
    <property type="entry name" value="CHORISMATE_MUT_1"/>
    <property type="match status" value="1"/>
</dbReference>
<dbReference type="Proteomes" id="UP000199584">
    <property type="component" value="Unassembled WGS sequence"/>
</dbReference>
<dbReference type="STRING" id="39060.SAMN05660706_10228"/>
<evidence type="ECO:0000313" key="4">
    <source>
        <dbReference type="EMBL" id="SFQ96593.1"/>
    </source>
</evidence>
<dbReference type="InterPro" id="IPR008243">
    <property type="entry name" value="Chorismate_mutase_AroH"/>
</dbReference>
<dbReference type="NCBIfam" id="TIGR01796">
    <property type="entry name" value="CM_mono_aroH"/>
    <property type="match status" value="1"/>
</dbReference>
<feature type="binding site" evidence="2">
    <location>
        <position position="106"/>
    </location>
    <ligand>
        <name>prephenate</name>
        <dbReference type="ChEBI" id="CHEBI:29934"/>
    </ligand>
</feature>
<feature type="binding site" evidence="2">
    <location>
        <position position="88"/>
    </location>
    <ligand>
        <name>prephenate</name>
        <dbReference type="ChEBI" id="CHEBI:29934"/>
    </ligand>
</feature>
<proteinExistence type="predicted"/>
<dbReference type="Pfam" id="PF07736">
    <property type="entry name" value="CM_1"/>
    <property type="match status" value="1"/>
</dbReference>
<keyword evidence="5" id="KW-1185">Reference proteome</keyword>
<sequence length="119" mass="13175">MRGIRGAITVEKNTKEAIGRATRELLQAMMRANNLTVEDIVSVMFTLTNDLNAEFPAATAREMAGWNYVPMLCATEVDVPGSLGRCIRVLMLADIKAGQRDIQHIYLGDAVKLRPDLKE</sequence>
<dbReference type="AlphaFoldDB" id="A0A1I6CU28"/>
<dbReference type="CDD" id="cd02185">
    <property type="entry name" value="AroH"/>
    <property type="match status" value="1"/>
</dbReference>
<evidence type="ECO:0000256" key="2">
    <source>
        <dbReference type="PIRSR" id="PIRSR005965-1"/>
    </source>
</evidence>
<dbReference type="EMBL" id="FOYM01000002">
    <property type="protein sequence ID" value="SFQ96593.1"/>
    <property type="molecule type" value="Genomic_DNA"/>
</dbReference>
<dbReference type="PANTHER" id="PTHR21164">
    <property type="entry name" value="CHORISMATE MUTASE"/>
    <property type="match status" value="1"/>
</dbReference>
<reference evidence="5" key="1">
    <citation type="submission" date="2016-10" db="EMBL/GenBank/DDBJ databases">
        <authorList>
            <person name="Varghese N."/>
            <person name="Submissions S."/>
        </authorList>
    </citation>
    <scope>NUCLEOTIDE SEQUENCE [LARGE SCALE GENOMIC DNA]</scope>
    <source>
        <strain evidence="5">DSM 3669</strain>
    </source>
</reference>
<dbReference type="Gene3D" id="3.30.1330.40">
    <property type="entry name" value="RutC-like"/>
    <property type="match status" value="1"/>
</dbReference>
<dbReference type="UniPathway" id="UPA00120">
    <property type="reaction ID" value="UER00203"/>
</dbReference>
<evidence type="ECO:0000256" key="3">
    <source>
        <dbReference type="PROSITE-ProRule" id="PRU00514"/>
    </source>
</evidence>
<evidence type="ECO:0000256" key="1">
    <source>
        <dbReference type="NCBIfam" id="TIGR01796"/>
    </source>
</evidence>
<dbReference type="SUPFAM" id="SSF55298">
    <property type="entry name" value="YjgF-like"/>
    <property type="match status" value="1"/>
</dbReference>
<dbReference type="PANTHER" id="PTHR21164:SF0">
    <property type="entry name" value="CHORISMATE MUTASE AROH"/>
    <property type="match status" value="1"/>
</dbReference>
<dbReference type="OrthoDB" id="9802232at2"/>
<gene>
    <name evidence="4" type="ORF">SAMN05660706_10228</name>
</gene>
<name>A0A1I6CU28_9FIRM</name>
<evidence type="ECO:0000313" key="5">
    <source>
        <dbReference type="Proteomes" id="UP000199584"/>
    </source>
</evidence>
<dbReference type="InterPro" id="IPR035959">
    <property type="entry name" value="RutC-like_sf"/>
</dbReference>
<dbReference type="EC" id="5.4.99.5" evidence="1 3"/>
<accession>A0A1I6CU28</accession>
<dbReference type="RefSeq" id="WP_092481710.1">
    <property type="nucleotide sequence ID" value="NZ_FOYM01000002.1"/>
</dbReference>
<dbReference type="GO" id="GO:0009073">
    <property type="term" value="P:aromatic amino acid family biosynthetic process"/>
    <property type="evidence" value="ECO:0007669"/>
    <property type="project" value="UniProtKB-UniRule"/>
</dbReference>
<dbReference type="GO" id="GO:0008652">
    <property type="term" value="P:amino acid biosynthetic process"/>
    <property type="evidence" value="ECO:0007669"/>
    <property type="project" value="UniProtKB-UniRule"/>
</dbReference>
<dbReference type="PIRSF" id="PIRSF005965">
    <property type="entry name" value="Chor_mut_AroH"/>
    <property type="match status" value="1"/>
</dbReference>
<protein>
    <recommendedName>
        <fullName evidence="1 3">chorismate mutase</fullName>
        <ecNumber evidence="1 3">5.4.99.5</ecNumber>
    </recommendedName>
</protein>
<dbReference type="GO" id="GO:0004106">
    <property type="term" value="F:chorismate mutase activity"/>
    <property type="evidence" value="ECO:0007669"/>
    <property type="project" value="UniProtKB-UniRule"/>
</dbReference>
<organism evidence="4 5">
    <name type="scientific">Desulfoscipio geothermicus DSM 3669</name>
    <dbReference type="NCBI Taxonomy" id="1121426"/>
    <lineage>
        <taxon>Bacteria</taxon>
        <taxon>Bacillati</taxon>
        <taxon>Bacillota</taxon>
        <taxon>Clostridia</taxon>
        <taxon>Eubacteriales</taxon>
        <taxon>Desulfallaceae</taxon>
        <taxon>Desulfoscipio</taxon>
    </lineage>
</organism>